<evidence type="ECO:0000313" key="2">
    <source>
        <dbReference type="Proteomes" id="UP000290759"/>
    </source>
</evidence>
<dbReference type="OrthoDB" id="9810452at2"/>
<dbReference type="Pfam" id="PF08780">
    <property type="entry name" value="NTase_sub_bind"/>
    <property type="match status" value="1"/>
</dbReference>
<dbReference type="NCBIfam" id="TIGR01987">
    <property type="entry name" value="HI0074"/>
    <property type="match status" value="1"/>
</dbReference>
<dbReference type="Proteomes" id="UP000290759">
    <property type="component" value="Unassembled WGS sequence"/>
</dbReference>
<dbReference type="SUPFAM" id="SSF81593">
    <property type="entry name" value="Nucleotidyltransferase substrate binding subunit/domain"/>
    <property type="match status" value="1"/>
</dbReference>
<keyword evidence="2" id="KW-1185">Reference proteome</keyword>
<sequence length="134" mass="15218">MSARKLGDSLANLDKAVVNLEKALTLPIDQELVFEGTIHRFEIVAELMWKTLKRALEFEGLSPKTPRDSLKEAFRVGWLHEEATWLDMLDHRNTTSHASPADELVAKNYADIAVLTPKIRSTLDFLKARYARAE</sequence>
<gene>
    <name evidence="1" type="ORF">D3273_08640</name>
</gene>
<dbReference type="AlphaFoldDB" id="A0A4Q2U966"/>
<dbReference type="GO" id="GO:0016740">
    <property type="term" value="F:transferase activity"/>
    <property type="evidence" value="ECO:0007669"/>
    <property type="project" value="UniProtKB-KW"/>
</dbReference>
<comment type="caution">
    <text evidence="1">The sequence shown here is derived from an EMBL/GenBank/DDBJ whole genome shotgun (WGS) entry which is preliminary data.</text>
</comment>
<protein>
    <submittedName>
        <fullName evidence="1">Nucleotidyltransferase</fullName>
    </submittedName>
</protein>
<organism evidence="1 2">
    <name type="scientific">Lichenibacterium minor</name>
    <dbReference type="NCBI Taxonomy" id="2316528"/>
    <lineage>
        <taxon>Bacteria</taxon>
        <taxon>Pseudomonadati</taxon>
        <taxon>Pseudomonadota</taxon>
        <taxon>Alphaproteobacteria</taxon>
        <taxon>Hyphomicrobiales</taxon>
        <taxon>Lichenihabitantaceae</taxon>
        <taxon>Lichenibacterium</taxon>
    </lineage>
</organism>
<keyword evidence="1" id="KW-0808">Transferase</keyword>
<evidence type="ECO:0000313" key="1">
    <source>
        <dbReference type="EMBL" id="RYC32448.1"/>
    </source>
</evidence>
<reference evidence="1 2" key="2">
    <citation type="submission" date="2019-02" db="EMBL/GenBank/DDBJ databases">
        <title>'Lichenibacterium ramalinii' gen. nov. sp. nov., 'Lichenibacterium minor' gen. nov. sp. nov.</title>
        <authorList>
            <person name="Pankratov T."/>
        </authorList>
    </citation>
    <scope>NUCLEOTIDE SEQUENCE [LARGE SCALE GENOMIC DNA]</scope>
    <source>
        <strain evidence="1 2">RmlP026</strain>
    </source>
</reference>
<proteinExistence type="predicted"/>
<reference evidence="1 2" key="1">
    <citation type="submission" date="2018-12" db="EMBL/GenBank/DDBJ databases">
        <authorList>
            <person name="Grouzdev D.S."/>
            <person name="Krutkina M.S."/>
        </authorList>
    </citation>
    <scope>NUCLEOTIDE SEQUENCE [LARGE SCALE GENOMIC DNA]</scope>
    <source>
        <strain evidence="1 2">RmlP026</strain>
    </source>
</reference>
<dbReference type="InterPro" id="IPR010235">
    <property type="entry name" value="HepT"/>
</dbReference>
<dbReference type="Gene3D" id="1.20.120.330">
    <property type="entry name" value="Nucleotidyltransferases domain 2"/>
    <property type="match status" value="1"/>
</dbReference>
<dbReference type="EMBL" id="QYBB01000007">
    <property type="protein sequence ID" value="RYC32448.1"/>
    <property type="molecule type" value="Genomic_DNA"/>
</dbReference>
<accession>A0A4Q2U966</accession>
<name>A0A4Q2U966_9HYPH</name>